<dbReference type="SMART" id="SM00746">
    <property type="entry name" value="TRASH"/>
    <property type="match status" value="9"/>
</dbReference>
<dbReference type="Pfam" id="PF12012">
    <property type="entry name" value="DUF3504"/>
    <property type="match status" value="1"/>
</dbReference>
<feature type="domain" description="TRASH" evidence="5">
    <location>
        <begin position="607"/>
        <end position="643"/>
    </location>
</feature>
<feature type="compositionally biased region" description="Low complexity" evidence="4">
    <location>
        <begin position="231"/>
        <end position="240"/>
    </location>
</feature>
<feature type="domain" description="TRASH" evidence="5">
    <location>
        <begin position="556"/>
        <end position="597"/>
    </location>
</feature>
<feature type="domain" description="TRASH" evidence="5">
    <location>
        <begin position="511"/>
        <end position="550"/>
    </location>
</feature>
<accession>A0A131XRB1</accession>
<evidence type="ECO:0000256" key="1">
    <source>
        <dbReference type="ARBA" id="ARBA00022499"/>
    </source>
</evidence>
<feature type="compositionally biased region" description="Acidic residues" evidence="4">
    <location>
        <begin position="33"/>
        <end position="42"/>
    </location>
</feature>
<protein>
    <recommendedName>
        <fullName evidence="5">TRASH domain-containing protein</fullName>
    </recommendedName>
</protein>
<evidence type="ECO:0000256" key="3">
    <source>
        <dbReference type="ARBA" id="ARBA00022843"/>
    </source>
</evidence>
<feature type="compositionally biased region" description="Basic and acidic residues" evidence="4">
    <location>
        <begin position="212"/>
        <end position="224"/>
    </location>
</feature>
<evidence type="ECO:0000256" key="2">
    <source>
        <dbReference type="ARBA" id="ARBA00022553"/>
    </source>
</evidence>
<dbReference type="InterPro" id="IPR057926">
    <property type="entry name" value="QRICH1_dom"/>
</dbReference>
<dbReference type="AlphaFoldDB" id="A0A131XRB1"/>
<feature type="domain" description="TRASH" evidence="5">
    <location>
        <begin position="336"/>
        <end position="371"/>
    </location>
</feature>
<feature type="domain" description="TRASH" evidence="5">
    <location>
        <begin position="375"/>
        <end position="414"/>
    </location>
</feature>
<feature type="region of interest" description="Disordered" evidence="4">
    <location>
        <begin position="894"/>
        <end position="952"/>
    </location>
</feature>
<feature type="compositionally biased region" description="Basic and acidic residues" evidence="4">
    <location>
        <begin position="20"/>
        <end position="29"/>
    </location>
</feature>
<dbReference type="InterPro" id="IPR051284">
    <property type="entry name" value="ZnF_MYMT-QRICH1"/>
</dbReference>
<evidence type="ECO:0000256" key="4">
    <source>
        <dbReference type="SAM" id="MobiDB-lite"/>
    </source>
</evidence>
<dbReference type="PANTHER" id="PTHR45736">
    <property type="entry name" value="ZINC FINGER MYM-TYPE PROTEIN"/>
    <property type="match status" value="1"/>
</dbReference>
<organism evidence="6">
    <name type="scientific">Ixodes ricinus</name>
    <name type="common">Common tick</name>
    <name type="synonym">Acarus ricinus</name>
    <dbReference type="NCBI Taxonomy" id="34613"/>
    <lineage>
        <taxon>Eukaryota</taxon>
        <taxon>Metazoa</taxon>
        <taxon>Ecdysozoa</taxon>
        <taxon>Arthropoda</taxon>
        <taxon>Chelicerata</taxon>
        <taxon>Arachnida</taxon>
        <taxon>Acari</taxon>
        <taxon>Parasitiformes</taxon>
        <taxon>Ixodida</taxon>
        <taxon>Ixodoidea</taxon>
        <taxon>Ixodidae</taxon>
        <taxon>Ixodinae</taxon>
        <taxon>Ixodes</taxon>
    </lineage>
</organism>
<dbReference type="EMBL" id="GEFM01006207">
    <property type="protein sequence ID" value="JAP69589.1"/>
    <property type="molecule type" value="mRNA"/>
</dbReference>
<feature type="compositionally biased region" description="Basic and acidic residues" evidence="4">
    <location>
        <begin position="103"/>
        <end position="115"/>
    </location>
</feature>
<feature type="domain" description="TRASH" evidence="5">
    <location>
        <begin position="417"/>
        <end position="457"/>
    </location>
</feature>
<feature type="region of interest" description="Disordered" evidence="4">
    <location>
        <begin position="1"/>
        <end position="241"/>
    </location>
</feature>
<dbReference type="InterPro" id="IPR011017">
    <property type="entry name" value="TRASH_dom"/>
</dbReference>
<reference evidence="6" key="1">
    <citation type="submission" date="2016-02" db="EMBL/GenBank/DDBJ databases">
        <title>RNAseq analyses of the midgut from blood- or serum-fed Ixodes ricinus ticks.</title>
        <authorList>
            <person name="Perner J."/>
            <person name="Provaznik J."/>
            <person name="Schrenkova J."/>
            <person name="Urbanova V."/>
            <person name="Ribeiro J.M."/>
            <person name="Kopacek P."/>
        </authorList>
    </citation>
    <scope>NUCLEOTIDE SEQUENCE</scope>
    <source>
        <tissue evidence="6">Gut</tissue>
    </source>
</reference>
<feature type="compositionally biased region" description="Basic and acidic residues" evidence="4">
    <location>
        <begin position="144"/>
        <end position="156"/>
    </location>
</feature>
<dbReference type="InterPro" id="IPR021893">
    <property type="entry name" value="ZMYM2-like_C"/>
</dbReference>
<feature type="compositionally biased region" description="Basic and acidic residues" evidence="4">
    <location>
        <begin position="941"/>
        <end position="952"/>
    </location>
</feature>
<feature type="domain" description="TRASH" evidence="5">
    <location>
        <begin position="246"/>
        <end position="281"/>
    </location>
</feature>
<name>A0A131XRB1_IXORI</name>
<feature type="compositionally biased region" description="Basic residues" evidence="4">
    <location>
        <begin position="167"/>
        <end position="176"/>
    </location>
</feature>
<feature type="compositionally biased region" description="Basic and acidic residues" evidence="4">
    <location>
        <begin position="79"/>
        <end position="92"/>
    </location>
</feature>
<feature type="domain" description="TRASH" evidence="5">
    <location>
        <begin position="469"/>
        <end position="504"/>
    </location>
</feature>
<evidence type="ECO:0000259" key="5">
    <source>
        <dbReference type="SMART" id="SM00746"/>
    </source>
</evidence>
<sequence>MDTEAPAVATSNGESAAGVRAKEGADKLKSGGQEEEDVDMAECGEGGVTNGCPENASPDAAEHVDGAGSKAVNGSSDHSANEDSRQSEKNASDIEMNSGAGEDSSKGDNERKEDALDSQLDSSQADGDAVKTESTEASEELPLPDDKPVEKAKEANSGESTPSSTPLRKKKSKKVSKLSIMHAIASRLSGQAKVEPKSETESNPSESTPDASDDRLSQDAKEAEDAPPESPAKGESSSSKKAGHTCAVCSAVKGLRYQVLYQGKTQFLCSDVCFKTFRNKQKLAPKKPPEKDHCTVCQQELQEGIGFYPPLGGGKPLCSCECLDNYHEVHGPKRACAQCQVVVDGKEGPFLVWETMEFCGEDCLRRYQSVLGSHCAHCVVAVNQLSLGKYCVRFGADIRQFCSGKCLEEFKRGLKVCCLCQKDLSKQEEGFLAPVGDKGLFKDFCSQQCMERYERMNAFNAANLTTHKCVSCSKEATTKYQVEYNGESHRLCSEICVSTFRYANKIKSSVCENCHKLFENKDNQDFVLYHNSSCQQFCSKGCINLFVLAHRKIVPCSWCKVKKYNFDMVERVEPANSPSLSQLFCSLNCLSLFRVNQSASSSRAIRCDNCSKMQPAQYHLTMSDTSIRNFCSYKCVLAFQNQFTNLPTLTTTSPTVNTSTIGKSPAAETPAGTPVISNIRSLAHVAGTKMPVIPTSMQQASSATIVTASPLTKMLTTSPIANSIAGAVAAATRTQLTTLSVPSAALAASATGAKDASGNRVEREVIIQLPFPKLLRNKSMQCRPVMMTKGISCRPLACHKEMQTDGDYAVTEGTRGIIPIPVPIYVPVPLHMYSHVVPSPLPIPIPVPVPIFIPTTKDTTEQILEALKQIKEQVQNDDKFDDALLSVAELLTGTSRSKRKSSDEGESSDRNCEKRALSEEAEEPEQPRKKKRTSDDDSEPESPKAEVSRENFDTLEQTFGVNSWSCWVRQKNTELERGSQSGSRKLKLFKTDLLSLTPEELNYSLCLFIKEVRRQDGEPYTPCSVYLQCLGIQQFLFENGRHDNIFSDPQYEMFSGCLNDVLQKAHDSSAESSERISEAVLWDAKQLGAHSPLVLLNTLMYFNIRDFHLHTVEDHLKLSFTNVTKQWQKGPKAESTRILRWTPNPEGEEQDRKFMDQQENVEDPLRCPVKLYEFYVSKCPDLTKCRPDVYYMTPDRQCLPDSPTWYSSLPMGKDTMAKMLTRFSMVRELPDLARTLFPHS</sequence>
<evidence type="ECO:0000313" key="6">
    <source>
        <dbReference type="EMBL" id="JAP69589.1"/>
    </source>
</evidence>
<feature type="domain" description="TRASH" evidence="5">
    <location>
        <begin position="294"/>
        <end position="330"/>
    </location>
</feature>
<keyword evidence="1" id="KW-1017">Isopeptide bond</keyword>
<feature type="compositionally biased region" description="Basic and acidic residues" evidence="4">
    <location>
        <begin position="900"/>
        <end position="918"/>
    </location>
</feature>
<keyword evidence="2" id="KW-0597">Phosphoprotein</keyword>
<keyword evidence="3" id="KW-0832">Ubl conjugation</keyword>
<dbReference type="PANTHER" id="PTHR45736:SF1">
    <property type="entry name" value="WITHOUT CHILDREN, ISOFORM B"/>
    <property type="match status" value="1"/>
</dbReference>
<proteinExistence type="evidence at transcript level"/>
<dbReference type="Pfam" id="PF25561">
    <property type="entry name" value="QRICH1"/>
    <property type="match status" value="1"/>
</dbReference>